<proteinExistence type="predicted"/>
<evidence type="ECO:0000313" key="3">
    <source>
        <dbReference type="Proteomes" id="UP001642260"/>
    </source>
</evidence>
<dbReference type="AlphaFoldDB" id="A0ABC8KT56"/>
<name>A0ABC8KT56_ERUVS</name>
<feature type="non-terminal residue" evidence="2">
    <location>
        <position position="1"/>
    </location>
</feature>
<dbReference type="EMBL" id="CAKOAT010317134">
    <property type="protein sequence ID" value="CAH8361819.1"/>
    <property type="molecule type" value="Genomic_DNA"/>
</dbReference>
<feature type="compositionally biased region" description="Polar residues" evidence="1">
    <location>
        <begin position="63"/>
        <end position="72"/>
    </location>
</feature>
<dbReference type="Proteomes" id="UP001642260">
    <property type="component" value="Unassembled WGS sequence"/>
</dbReference>
<organism evidence="2 3">
    <name type="scientific">Eruca vesicaria subsp. sativa</name>
    <name type="common">Garden rocket</name>
    <name type="synonym">Eruca sativa</name>
    <dbReference type="NCBI Taxonomy" id="29727"/>
    <lineage>
        <taxon>Eukaryota</taxon>
        <taxon>Viridiplantae</taxon>
        <taxon>Streptophyta</taxon>
        <taxon>Embryophyta</taxon>
        <taxon>Tracheophyta</taxon>
        <taxon>Spermatophyta</taxon>
        <taxon>Magnoliopsida</taxon>
        <taxon>eudicotyledons</taxon>
        <taxon>Gunneridae</taxon>
        <taxon>Pentapetalae</taxon>
        <taxon>rosids</taxon>
        <taxon>malvids</taxon>
        <taxon>Brassicales</taxon>
        <taxon>Brassicaceae</taxon>
        <taxon>Brassiceae</taxon>
        <taxon>Eruca</taxon>
    </lineage>
</organism>
<gene>
    <name evidence="2" type="ORF">ERUC_LOCUS27575</name>
</gene>
<evidence type="ECO:0000256" key="1">
    <source>
        <dbReference type="SAM" id="MobiDB-lite"/>
    </source>
</evidence>
<keyword evidence="3" id="KW-1185">Reference proteome</keyword>
<feature type="region of interest" description="Disordered" evidence="1">
    <location>
        <begin position="29"/>
        <end position="84"/>
    </location>
</feature>
<reference evidence="2 3" key="1">
    <citation type="submission" date="2022-03" db="EMBL/GenBank/DDBJ databases">
        <authorList>
            <person name="Macdonald S."/>
            <person name="Ahmed S."/>
            <person name="Newling K."/>
        </authorList>
    </citation>
    <scope>NUCLEOTIDE SEQUENCE [LARGE SCALE GENOMIC DNA]</scope>
</reference>
<evidence type="ECO:0000313" key="2">
    <source>
        <dbReference type="EMBL" id="CAH8361819.1"/>
    </source>
</evidence>
<protein>
    <submittedName>
        <fullName evidence="2">Uncharacterized protein</fullName>
    </submittedName>
</protein>
<comment type="caution">
    <text evidence="2">The sequence shown here is derived from an EMBL/GenBank/DDBJ whole genome shotgun (WGS) entry which is preliminary data.</text>
</comment>
<feature type="non-terminal residue" evidence="2">
    <location>
        <position position="84"/>
    </location>
</feature>
<sequence>TQKFRIKVAHFNSTSKMTLTVTKLVSPAVLPPKDRPADMSAVPPASEVDISLVTESSGGGSPYANSLPSSTEEQQKPKRPRRNA</sequence>
<accession>A0ABC8KT56</accession>